<proteinExistence type="predicted"/>
<dbReference type="PROSITE" id="PS51257">
    <property type="entry name" value="PROKAR_LIPOPROTEIN"/>
    <property type="match status" value="1"/>
</dbReference>
<comment type="caution">
    <text evidence="1">The sequence shown here is derived from an EMBL/GenBank/DDBJ whole genome shotgun (WGS) entry which is preliminary data.</text>
</comment>
<dbReference type="RefSeq" id="WP_280599933.1">
    <property type="nucleotide sequence ID" value="NZ_JARXRN010000016.1"/>
</dbReference>
<sequence length="317" mass="34048">MGRHGKWAGLVLGVLLVGCGGQPEDRGTADTPVEAAPADPAFVADNEAWRAERRERLLQPDGWASLIGLHWIELPAHYVGSGPTSGIRLAKGPERMGLLQRQGGKVYLTPESDAALTVDGAPAKGRFELVPDVTGTPTVVGFDDGKGQLVLVDRGGRKALRVRHAEAETLTGLAPLDYWPADPAWRVQARFVPHPAGKTIPIMDILSQQQPQPNPGVVEFERGGASYRLEALEGEDGGLFLVFADRTSGHESYAAGRYLYTPAPAADGTVEVDFNRAYNPPCVFTDYATCPLPPPENRLDLAVTAGEKKYVRPVPTT</sequence>
<dbReference type="PANTHER" id="PTHR41913">
    <property type="entry name" value="DUF1684 DOMAIN-CONTAINING PROTEIN"/>
    <property type="match status" value="1"/>
</dbReference>
<evidence type="ECO:0000313" key="1">
    <source>
        <dbReference type="EMBL" id="MDH5829481.1"/>
    </source>
</evidence>
<reference evidence="1 2" key="1">
    <citation type="submission" date="2023-04" db="EMBL/GenBank/DDBJ databases">
        <title>Luteimonas sp. M1R5S18.</title>
        <authorList>
            <person name="Sun J.-Q."/>
        </authorList>
    </citation>
    <scope>NUCLEOTIDE SEQUENCE [LARGE SCALE GENOMIC DNA]</scope>
    <source>
        <strain evidence="1 2">M1R5S18</strain>
    </source>
</reference>
<dbReference type="EMBL" id="JARXRN010000016">
    <property type="protein sequence ID" value="MDH5829481.1"/>
    <property type="molecule type" value="Genomic_DNA"/>
</dbReference>
<dbReference type="Proteomes" id="UP001156831">
    <property type="component" value="Unassembled WGS sequence"/>
</dbReference>
<dbReference type="PANTHER" id="PTHR41913:SF1">
    <property type="entry name" value="DUF1684 DOMAIN-CONTAINING PROTEIN"/>
    <property type="match status" value="1"/>
</dbReference>
<dbReference type="InterPro" id="IPR012467">
    <property type="entry name" value="DUF1684"/>
</dbReference>
<keyword evidence="2" id="KW-1185">Reference proteome</keyword>
<dbReference type="Pfam" id="PF07920">
    <property type="entry name" value="DUF1684"/>
    <property type="match status" value="1"/>
</dbReference>
<accession>A0ABT6JFL7</accession>
<evidence type="ECO:0000313" key="2">
    <source>
        <dbReference type="Proteomes" id="UP001156831"/>
    </source>
</evidence>
<gene>
    <name evidence="1" type="ORF">QFW80_02975</name>
</gene>
<organism evidence="1 2">
    <name type="scientific">Luteimonas rhizosphaericola</name>
    <dbReference type="NCBI Taxonomy" id="3042024"/>
    <lineage>
        <taxon>Bacteria</taxon>
        <taxon>Pseudomonadati</taxon>
        <taxon>Pseudomonadota</taxon>
        <taxon>Gammaproteobacteria</taxon>
        <taxon>Lysobacterales</taxon>
        <taxon>Lysobacteraceae</taxon>
        <taxon>Luteimonas</taxon>
    </lineage>
</organism>
<name>A0ABT6JFL7_9GAMM</name>
<protein>
    <submittedName>
        <fullName evidence="1">DUF1684 domain-containing protein</fullName>
    </submittedName>
</protein>